<keyword evidence="2" id="KW-0575">Peroxidase</keyword>
<evidence type="ECO:0000256" key="1">
    <source>
        <dbReference type="SAM" id="MobiDB-lite"/>
    </source>
</evidence>
<feature type="compositionally biased region" description="Polar residues" evidence="1">
    <location>
        <begin position="61"/>
        <end position="77"/>
    </location>
</feature>
<gene>
    <name evidence="2" type="ORF">BZL30_6532</name>
</gene>
<protein>
    <submittedName>
        <fullName evidence="2">Dyp-type peroxidase domain protein</fullName>
    </submittedName>
</protein>
<proteinExistence type="predicted"/>
<keyword evidence="2" id="KW-0560">Oxidoreductase</keyword>
<dbReference type="AlphaFoldDB" id="A0A1V3WUS5"/>
<dbReference type="GO" id="GO:0004601">
    <property type="term" value="F:peroxidase activity"/>
    <property type="evidence" value="ECO:0007669"/>
    <property type="project" value="UniProtKB-KW"/>
</dbReference>
<dbReference type="EMBL" id="MVBM01000006">
    <property type="protein sequence ID" value="OOK70488.1"/>
    <property type="molecule type" value="Genomic_DNA"/>
</dbReference>
<name>A0A1V3WUS5_MYCKA</name>
<comment type="caution">
    <text evidence="2">The sequence shown here is derived from an EMBL/GenBank/DDBJ whole genome shotgun (WGS) entry which is preliminary data.</text>
</comment>
<dbReference type="Proteomes" id="UP000189229">
    <property type="component" value="Unassembled WGS sequence"/>
</dbReference>
<sequence length="96" mass="9763">MKQQIPGVAGAVCRGPCSATNGCSFAGRGPENNRSHACEPIEVTADRFLPGSRNPIARTNPEMSANPSCTAVSPPSSMMATRKIAAGVSGARMGCG</sequence>
<evidence type="ECO:0000313" key="3">
    <source>
        <dbReference type="Proteomes" id="UP000189229"/>
    </source>
</evidence>
<organism evidence="2 3">
    <name type="scientific">Mycobacterium kansasii</name>
    <dbReference type="NCBI Taxonomy" id="1768"/>
    <lineage>
        <taxon>Bacteria</taxon>
        <taxon>Bacillati</taxon>
        <taxon>Actinomycetota</taxon>
        <taxon>Actinomycetes</taxon>
        <taxon>Mycobacteriales</taxon>
        <taxon>Mycobacteriaceae</taxon>
        <taxon>Mycobacterium</taxon>
    </lineage>
</organism>
<reference evidence="2 3" key="1">
    <citation type="submission" date="2017-02" db="EMBL/GenBank/DDBJ databases">
        <title>Complete genome sequences of Mycobacterium kansasii strains isolated from rhesus macaques.</title>
        <authorList>
            <person name="Panda A."/>
            <person name="Nagaraj S."/>
            <person name="Zhao X."/>
            <person name="Tettelin H."/>
            <person name="Detolla L.J."/>
        </authorList>
    </citation>
    <scope>NUCLEOTIDE SEQUENCE [LARGE SCALE GENOMIC DNA]</scope>
    <source>
        <strain evidence="2 3">11-3813</strain>
    </source>
</reference>
<feature type="region of interest" description="Disordered" evidence="1">
    <location>
        <begin position="50"/>
        <end position="77"/>
    </location>
</feature>
<accession>A0A1V3WUS5</accession>
<evidence type="ECO:0000313" key="2">
    <source>
        <dbReference type="EMBL" id="OOK70488.1"/>
    </source>
</evidence>